<dbReference type="InterPro" id="IPR018187">
    <property type="entry name" value="Asp/Glu_racemase_AS_1"/>
</dbReference>
<accession>A0A0D2JCI0</accession>
<dbReference type="Pfam" id="PF01177">
    <property type="entry name" value="Asp_Glu_race"/>
    <property type="match status" value="1"/>
</dbReference>
<evidence type="ECO:0000313" key="3">
    <source>
        <dbReference type="EMBL" id="KIX13456.1"/>
    </source>
</evidence>
<comment type="caution">
    <text evidence="3">The sequence shown here is derived from an EMBL/GenBank/DDBJ whole genome shotgun (WGS) entry which is preliminary data.</text>
</comment>
<keyword evidence="2" id="KW-0413">Isomerase</keyword>
<dbReference type="InterPro" id="IPR015942">
    <property type="entry name" value="Asp/Glu/hydantoin_racemase"/>
</dbReference>
<dbReference type="PANTHER" id="PTHR21198">
    <property type="entry name" value="GLUTAMATE RACEMASE"/>
    <property type="match status" value="1"/>
</dbReference>
<evidence type="ECO:0008006" key="5">
    <source>
        <dbReference type="Google" id="ProtNLM"/>
    </source>
</evidence>
<name>A0A0D2JCI0_9BACT</name>
<sequence>MGKKTIGILGGMGPEASADCYAKIIKCTPAAKDQDHLRIVIESNPTVPDRTEAILAGGESPVPVMLKGCRVLEKAGVDFIIIVCNTAHYFLDRLEPELSIPILSILDVVAEAVKQAGLKKVGLLATQGTIDAEIYQSKLFDYGIETLVPDKEHEELVMAAIRSIKAAPTAEQRKEATMRLKDAAKYLLKQGAQGIIGGCTEIPLALTQKDLDVLFFDSQLLLARAAVVRAGLTPLDHT</sequence>
<protein>
    <recommendedName>
        <fullName evidence="5">Aspartate racemase</fullName>
    </recommendedName>
</protein>
<dbReference type="Proteomes" id="UP000032233">
    <property type="component" value="Unassembled WGS sequence"/>
</dbReference>
<dbReference type="RefSeq" id="WP_044349163.1">
    <property type="nucleotide sequence ID" value="NZ_AZAC01000015.1"/>
</dbReference>
<dbReference type="Gene3D" id="3.40.50.1860">
    <property type="match status" value="2"/>
</dbReference>
<keyword evidence="4" id="KW-1185">Reference proteome</keyword>
<organism evidence="3 4">
    <name type="scientific">Dethiosulfatarculus sandiegensis</name>
    <dbReference type="NCBI Taxonomy" id="1429043"/>
    <lineage>
        <taxon>Bacteria</taxon>
        <taxon>Pseudomonadati</taxon>
        <taxon>Thermodesulfobacteriota</taxon>
        <taxon>Desulfarculia</taxon>
        <taxon>Desulfarculales</taxon>
        <taxon>Desulfarculaceae</taxon>
        <taxon>Dethiosulfatarculus</taxon>
    </lineage>
</organism>
<dbReference type="InterPro" id="IPR001920">
    <property type="entry name" value="Asp/Glu_race"/>
</dbReference>
<dbReference type="PATRIC" id="fig|1429043.3.peg.2825"/>
<dbReference type="EMBL" id="AZAC01000015">
    <property type="protein sequence ID" value="KIX13456.1"/>
    <property type="molecule type" value="Genomic_DNA"/>
</dbReference>
<dbReference type="STRING" id="1429043.X474_13305"/>
<dbReference type="NCBIfam" id="TIGR00035">
    <property type="entry name" value="asp_race"/>
    <property type="match status" value="1"/>
</dbReference>
<evidence type="ECO:0000313" key="4">
    <source>
        <dbReference type="Proteomes" id="UP000032233"/>
    </source>
</evidence>
<dbReference type="PANTHER" id="PTHR21198:SF7">
    <property type="entry name" value="ASPARTATE-GLUTAMATE RACEMASE FAMILY"/>
    <property type="match status" value="1"/>
</dbReference>
<dbReference type="AlphaFoldDB" id="A0A0D2JCI0"/>
<dbReference type="OrthoDB" id="9803739at2"/>
<dbReference type="SUPFAM" id="SSF53681">
    <property type="entry name" value="Aspartate/glutamate racemase"/>
    <property type="match status" value="2"/>
</dbReference>
<evidence type="ECO:0000256" key="2">
    <source>
        <dbReference type="ARBA" id="ARBA00023235"/>
    </source>
</evidence>
<dbReference type="InParanoid" id="A0A0D2JCI0"/>
<reference evidence="3 4" key="1">
    <citation type="submission" date="2013-11" db="EMBL/GenBank/DDBJ databases">
        <title>Metagenomic analysis of a methanogenic consortium involved in long chain n-alkane degradation.</title>
        <authorList>
            <person name="Davidova I.A."/>
            <person name="Callaghan A.V."/>
            <person name="Wawrik B."/>
            <person name="Pruitt S."/>
            <person name="Marks C."/>
            <person name="Duncan K.E."/>
            <person name="Suflita J.M."/>
        </authorList>
    </citation>
    <scope>NUCLEOTIDE SEQUENCE [LARGE SCALE GENOMIC DNA]</scope>
    <source>
        <strain evidence="3 4">SPR</strain>
    </source>
</reference>
<dbReference type="PROSITE" id="PS00923">
    <property type="entry name" value="ASP_GLU_RACEMASE_1"/>
    <property type="match status" value="1"/>
</dbReference>
<dbReference type="InterPro" id="IPR004380">
    <property type="entry name" value="Asp_race"/>
</dbReference>
<evidence type="ECO:0000256" key="1">
    <source>
        <dbReference type="ARBA" id="ARBA00007847"/>
    </source>
</evidence>
<comment type="similarity">
    <text evidence="1">Belongs to the aspartate/glutamate racemases family.</text>
</comment>
<proteinExistence type="inferred from homology"/>
<dbReference type="GO" id="GO:0047661">
    <property type="term" value="F:amino-acid racemase activity"/>
    <property type="evidence" value="ECO:0007669"/>
    <property type="project" value="InterPro"/>
</dbReference>
<gene>
    <name evidence="3" type="ORF">X474_13305</name>
</gene>